<sequence>MDMDVVIWSKSRETSCTGVMNRLVLCTRQLHSLKHRNVVEVWDVNGRHRRPQGATHEQLGWQQASGQWGGAIGQQGEVEVGSRIGSLAEELFDYVDALLRFAVGLGVQGTGFHMHKVVHPGKVGPFLACEPGAIVRHHSEWDAVSSKGVLTGTDDCR</sequence>
<name>A0A401P2X4_SCYTO</name>
<reference evidence="1 2" key="1">
    <citation type="journal article" date="2018" name="Nat. Ecol. Evol.">
        <title>Shark genomes provide insights into elasmobranch evolution and the origin of vertebrates.</title>
        <authorList>
            <person name="Hara Y"/>
            <person name="Yamaguchi K"/>
            <person name="Onimaru K"/>
            <person name="Kadota M"/>
            <person name="Koyanagi M"/>
            <person name="Keeley SD"/>
            <person name="Tatsumi K"/>
            <person name="Tanaka K"/>
            <person name="Motone F"/>
            <person name="Kageyama Y"/>
            <person name="Nozu R"/>
            <person name="Adachi N"/>
            <person name="Nishimura O"/>
            <person name="Nakagawa R"/>
            <person name="Tanegashima C"/>
            <person name="Kiyatake I"/>
            <person name="Matsumoto R"/>
            <person name="Murakumo K"/>
            <person name="Nishida K"/>
            <person name="Terakita A"/>
            <person name="Kuratani S"/>
            <person name="Sato K"/>
            <person name="Hyodo S Kuraku.S."/>
        </authorList>
    </citation>
    <scope>NUCLEOTIDE SEQUENCE [LARGE SCALE GENOMIC DNA]</scope>
</reference>
<protein>
    <submittedName>
        <fullName evidence="1">Uncharacterized protein</fullName>
    </submittedName>
</protein>
<evidence type="ECO:0000313" key="2">
    <source>
        <dbReference type="Proteomes" id="UP000288216"/>
    </source>
</evidence>
<dbReference type="EMBL" id="BFAA01001573">
    <property type="protein sequence ID" value="GCB67478.1"/>
    <property type="molecule type" value="Genomic_DNA"/>
</dbReference>
<proteinExistence type="predicted"/>
<evidence type="ECO:0000313" key="1">
    <source>
        <dbReference type="EMBL" id="GCB67478.1"/>
    </source>
</evidence>
<gene>
    <name evidence="1" type="ORF">scyTo_0005139</name>
</gene>
<comment type="caution">
    <text evidence="1">The sequence shown here is derived from an EMBL/GenBank/DDBJ whole genome shotgun (WGS) entry which is preliminary data.</text>
</comment>
<dbReference type="AlphaFoldDB" id="A0A401P2X4"/>
<organism evidence="1 2">
    <name type="scientific">Scyliorhinus torazame</name>
    <name type="common">Cloudy catshark</name>
    <name type="synonym">Catulus torazame</name>
    <dbReference type="NCBI Taxonomy" id="75743"/>
    <lineage>
        <taxon>Eukaryota</taxon>
        <taxon>Metazoa</taxon>
        <taxon>Chordata</taxon>
        <taxon>Craniata</taxon>
        <taxon>Vertebrata</taxon>
        <taxon>Chondrichthyes</taxon>
        <taxon>Elasmobranchii</taxon>
        <taxon>Galeomorphii</taxon>
        <taxon>Galeoidea</taxon>
        <taxon>Carcharhiniformes</taxon>
        <taxon>Scyliorhinidae</taxon>
        <taxon>Scyliorhinus</taxon>
    </lineage>
</organism>
<dbReference type="Proteomes" id="UP000288216">
    <property type="component" value="Unassembled WGS sequence"/>
</dbReference>
<accession>A0A401P2X4</accession>
<keyword evidence="2" id="KW-1185">Reference proteome</keyword>